<comment type="caution">
    <text evidence="2">The sequence shown here is derived from an EMBL/GenBank/DDBJ whole genome shotgun (WGS) entry which is preliminary data.</text>
</comment>
<dbReference type="Gene3D" id="3.40.50.720">
    <property type="entry name" value="NAD(P)-binding Rossmann-like Domain"/>
    <property type="match status" value="1"/>
</dbReference>
<evidence type="ECO:0000313" key="3">
    <source>
        <dbReference type="Proteomes" id="UP000789342"/>
    </source>
</evidence>
<dbReference type="SUPFAM" id="SSF51735">
    <property type="entry name" value="NAD(P)-binding Rossmann-fold domains"/>
    <property type="match status" value="1"/>
</dbReference>
<dbReference type="PROSITE" id="PS51335">
    <property type="entry name" value="ELMO"/>
    <property type="match status" value="1"/>
</dbReference>
<dbReference type="PANTHER" id="PTHR12771:SF51">
    <property type="entry name" value="LD01482P"/>
    <property type="match status" value="1"/>
</dbReference>
<protein>
    <submittedName>
        <fullName evidence="2">17379_t:CDS:1</fullName>
    </submittedName>
</protein>
<dbReference type="Pfam" id="PF01370">
    <property type="entry name" value="Epimerase"/>
    <property type="match status" value="2"/>
</dbReference>
<dbReference type="EMBL" id="CAJVPV010000605">
    <property type="protein sequence ID" value="CAG8465132.1"/>
    <property type="molecule type" value="Genomic_DNA"/>
</dbReference>
<sequence>MKVLVLGASGFIGSAVTQAFARSGHITYGLIRRPELESQLVKDEIFPILGDVRHPQTWLPTARSVDLVVDCTSEYTEPTKLFDTIYENVVEISKARMEQGGGKLGFIFTSGLWIYSSIDRYSIKSESTLLNTDFELDMWRPPCEQRIINSHYLDGIVIRPGAAYGKGGSLTAAWFGDSMNADGNDRKLEGIGSEEVRWSFVHVDDLADAYVRAAERVDIVKGQIFIVVNNCSESIGDALKAVARVTGYKGVINFRAPENEFEKAMTLTGIFTNRKAQTLLGWQQKHVGFVDGIETGLDDSWLEKEPNTRTEDEIDSPEGDRIPLLTMGTTWRDVHVSIESIYRIDRSILFSSKLEMERHILESKDCNLDEVTQMILEKKSFPDQGSRRTAAASVLHQCLTKIRDSYNLVNEISAIAQTKFDSSKKTHEKKLLELWDLLMPDETLENRYSEQWVKIGFQGKDPSTDFRGMGILGLDDLIYYAKHYPESSRNALNCSRRADLWYPFATVGINITSFAIQTLRTRQMQYFLFMYGTTKEVYHEFFCYLFHSFNLYWISQEVPTNAMEFQGIFEKFGKMIIKDLLERKPMVLNESKEIFLQSKKEI</sequence>
<name>A0A9N8VYU1_9GLOM</name>
<accession>A0A9N8VYU1</accession>
<dbReference type="InterPro" id="IPR001509">
    <property type="entry name" value="Epimerase_deHydtase"/>
</dbReference>
<dbReference type="Proteomes" id="UP000789342">
    <property type="component" value="Unassembled WGS sequence"/>
</dbReference>
<dbReference type="Pfam" id="PF04727">
    <property type="entry name" value="ELMO_CED12"/>
    <property type="match status" value="1"/>
</dbReference>
<dbReference type="InterPro" id="IPR050868">
    <property type="entry name" value="ELMO_domain-containing"/>
</dbReference>
<organism evidence="2 3">
    <name type="scientific">Acaulospora morrowiae</name>
    <dbReference type="NCBI Taxonomy" id="94023"/>
    <lineage>
        <taxon>Eukaryota</taxon>
        <taxon>Fungi</taxon>
        <taxon>Fungi incertae sedis</taxon>
        <taxon>Mucoromycota</taxon>
        <taxon>Glomeromycotina</taxon>
        <taxon>Glomeromycetes</taxon>
        <taxon>Diversisporales</taxon>
        <taxon>Acaulosporaceae</taxon>
        <taxon>Acaulospora</taxon>
    </lineage>
</organism>
<dbReference type="OrthoDB" id="2735536at2759"/>
<dbReference type="AlphaFoldDB" id="A0A9N8VYU1"/>
<keyword evidence="3" id="KW-1185">Reference proteome</keyword>
<reference evidence="2" key="1">
    <citation type="submission" date="2021-06" db="EMBL/GenBank/DDBJ databases">
        <authorList>
            <person name="Kallberg Y."/>
            <person name="Tangrot J."/>
            <person name="Rosling A."/>
        </authorList>
    </citation>
    <scope>NUCLEOTIDE SEQUENCE</scope>
    <source>
        <strain evidence="2">CL551</strain>
    </source>
</reference>
<dbReference type="InterPro" id="IPR006816">
    <property type="entry name" value="ELMO_dom"/>
</dbReference>
<feature type="domain" description="ELMO" evidence="1">
    <location>
        <begin position="426"/>
        <end position="580"/>
    </location>
</feature>
<evidence type="ECO:0000259" key="1">
    <source>
        <dbReference type="PROSITE" id="PS51335"/>
    </source>
</evidence>
<evidence type="ECO:0000313" key="2">
    <source>
        <dbReference type="EMBL" id="CAG8465132.1"/>
    </source>
</evidence>
<dbReference type="InterPro" id="IPR036291">
    <property type="entry name" value="NAD(P)-bd_dom_sf"/>
</dbReference>
<proteinExistence type="predicted"/>
<gene>
    <name evidence="2" type="ORF">AMORRO_LOCUS1592</name>
</gene>
<dbReference type="PANTHER" id="PTHR12771">
    <property type="entry name" value="ENGULFMENT AND CELL MOTILITY"/>
    <property type="match status" value="1"/>
</dbReference>